<feature type="non-terminal residue" evidence="1">
    <location>
        <position position="208"/>
    </location>
</feature>
<dbReference type="AlphaFoldDB" id="A0A0F9UHJ7"/>
<proteinExistence type="predicted"/>
<name>A0A0F9UHJ7_9ZZZZ</name>
<sequence>MKINVTLHSSIPTETGAWLKVGLDVLELDTEQDIEAQTSEALETWIKVTRKLNDGMLEQVEAMLIDPDSNPEGETATAYMAMVDTLIVRRKKGSKDIEMIVLDTIDELIEIFLRDFCLKHKLEDPLDYKSGEGNAYSIVRRDVFGILDRAYKAGFGWTVLAHVTPKTIRHGGEDRIVMSLSVSDSFRNAIFRKCEHMMFMDWHTITTR</sequence>
<protein>
    <submittedName>
        <fullName evidence="1">Uncharacterized protein</fullName>
    </submittedName>
</protein>
<reference evidence="1" key="1">
    <citation type="journal article" date="2015" name="Nature">
        <title>Complex archaea that bridge the gap between prokaryotes and eukaryotes.</title>
        <authorList>
            <person name="Spang A."/>
            <person name="Saw J.H."/>
            <person name="Jorgensen S.L."/>
            <person name="Zaremba-Niedzwiedzka K."/>
            <person name="Martijn J."/>
            <person name="Lind A.E."/>
            <person name="van Eijk R."/>
            <person name="Schleper C."/>
            <person name="Guy L."/>
            <person name="Ettema T.J."/>
        </authorList>
    </citation>
    <scope>NUCLEOTIDE SEQUENCE</scope>
</reference>
<dbReference type="Pfam" id="PF13479">
    <property type="entry name" value="AAA_24"/>
    <property type="match status" value="1"/>
</dbReference>
<organism evidence="1">
    <name type="scientific">marine sediment metagenome</name>
    <dbReference type="NCBI Taxonomy" id="412755"/>
    <lineage>
        <taxon>unclassified sequences</taxon>
        <taxon>metagenomes</taxon>
        <taxon>ecological metagenomes</taxon>
    </lineage>
</organism>
<accession>A0A0F9UHJ7</accession>
<gene>
    <name evidence="1" type="ORF">LCGC14_0263610</name>
</gene>
<evidence type="ECO:0000313" key="1">
    <source>
        <dbReference type="EMBL" id="KKN86802.1"/>
    </source>
</evidence>
<dbReference type="EMBL" id="LAZR01000143">
    <property type="protein sequence ID" value="KKN86802.1"/>
    <property type="molecule type" value="Genomic_DNA"/>
</dbReference>
<comment type="caution">
    <text evidence="1">The sequence shown here is derived from an EMBL/GenBank/DDBJ whole genome shotgun (WGS) entry which is preliminary data.</text>
</comment>